<dbReference type="PROSITE" id="PS50926">
    <property type="entry name" value="TRAM"/>
    <property type="match status" value="1"/>
</dbReference>
<dbReference type="Proteomes" id="UP000288227">
    <property type="component" value="Unassembled WGS sequence"/>
</dbReference>
<dbReference type="EMBL" id="BHXQ01000005">
    <property type="protein sequence ID" value="GCC52757.1"/>
    <property type="molecule type" value="Genomic_DNA"/>
</dbReference>
<dbReference type="InterPro" id="IPR030390">
    <property type="entry name" value="MeTrfase_TrmA_AS"/>
</dbReference>
<dbReference type="SUPFAM" id="SSF53335">
    <property type="entry name" value="S-adenosyl-L-methionine-dependent methyltransferases"/>
    <property type="match status" value="1"/>
</dbReference>
<feature type="active site" evidence="5">
    <location>
        <position position="439"/>
    </location>
</feature>
<dbReference type="Gene3D" id="2.40.50.140">
    <property type="entry name" value="Nucleic acid-binding proteins"/>
    <property type="match status" value="1"/>
</dbReference>
<reference evidence="7 8" key="1">
    <citation type="submission" date="2018-11" db="EMBL/GenBank/DDBJ databases">
        <title>Chryseotalea sanarue gen. nov., sp., nov., a member of the family Cytophagaceae, isolated from a brackish lake in Hamamatsu Japan.</title>
        <authorList>
            <person name="Maejima Y."/>
            <person name="Iino T."/>
            <person name="Muraguchi Y."/>
            <person name="Fukuda K."/>
            <person name="Ohkuma M."/>
            <person name="Moriuchi R."/>
            <person name="Dohra H."/>
            <person name="Kimbara K."/>
            <person name="Shintani M."/>
        </authorList>
    </citation>
    <scope>NUCLEOTIDE SEQUENCE [LARGE SCALE GENOMIC DNA]</scope>
    <source>
        <strain evidence="7 8">Ys</strain>
    </source>
</reference>
<dbReference type="GO" id="GO:0070041">
    <property type="term" value="F:rRNA (uridine-C5-)-methyltransferase activity"/>
    <property type="evidence" value="ECO:0007669"/>
    <property type="project" value="TreeGrafter"/>
</dbReference>
<dbReference type="InterPro" id="IPR030391">
    <property type="entry name" value="MeTrfase_TrmA_CS"/>
</dbReference>
<dbReference type="AlphaFoldDB" id="A0A401UCY6"/>
<feature type="binding site" evidence="4">
    <location>
        <position position="412"/>
    </location>
    <ligand>
        <name>S-adenosyl-L-methionine</name>
        <dbReference type="ChEBI" id="CHEBI:59789"/>
    </ligand>
</feature>
<dbReference type="Gene3D" id="2.40.50.1070">
    <property type="match status" value="1"/>
</dbReference>
<protein>
    <submittedName>
        <fullName evidence="7">23S rRNA (Uracil(1939)-C(5))-methyltransferase RlmD</fullName>
    </submittedName>
</protein>
<dbReference type="Pfam" id="PF01938">
    <property type="entry name" value="TRAM"/>
    <property type="match status" value="1"/>
</dbReference>
<evidence type="ECO:0000313" key="8">
    <source>
        <dbReference type="Proteomes" id="UP000288227"/>
    </source>
</evidence>
<dbReference type="InterPro" id="IPR029063">
    <property type="entry name" value="SAM-dependent_MTases_sf"/>
</dbReference>
<evidence type="ECO:0000256" key="5">
    <source>
        <dbReference type="PROSITE-ProRule" id="PRU10015"/>
    </source>
</evidence>
<dbReference type="PROSITE" id="PS01231">
    <property type="entry name" value="TRMA_2"/>
    <property type="match status" value="1"/>
</dbReference>
<gene>
    <name evidence="7" type="ORF">SanaruYs_29960</name>
</gene>
<name>A0A401UCY6_9BACT</name>
<feature type="binding site" evidence="4">
    <location>
        <position position="363"/>
    </location>
    <ligand>
        <name>S-adenosyl-L-methionine</name>
        <dbReference type="ChEBI" id="CHEBI:59789"/>
    </ligand>
</feature>
<dbReference type="GO" id="GO:0070475">
    <property type="term" value="P:rRNA base methylation"/>
    <property type="evidence" value="ECO:0007669"/>
    <property type="project" value="TreeGrafter"/>
</dbReference>
<dbReference type="InterPro" id="IPR010280">
    <property type="entry name" value="U5_MeTrfase_fam"/>
</dbReference>
<sequence>MKKGDILADIVVETMAAEGKCLSRLEEGRVLFIEGAAPGDTVDVQLTRIKSNFLEGKAVAITKFSSHRTDPFCKHFGMCGGCKWQHLNYEQQLQYKQQQVVDNLERIGGVSVKNIRSIIPSADIKHYRNKLDYTFSAQRWLTRDQLEERKAKQALTPDDILPFEPALGYHLPSFFDKVFDVEECFLQPEPSNAIRLLVKKIALENQMEFFDLRKQTGYLRTITLRTASSGEMMVILQVTSDKPEWHEKILQGIADHFPQVTSLNYVINAKRNDTFHDLTIVCWKGLPYITEEMQKPDGSGVLKFRVGPKSFYQTNSKQAYTLYEVAWKMADLKGDELVYDLYTGTGTIASFVAANAKKVVGLEYVKAAIDDAKINASLNGISNTDFYAGDMKDLLNESFLNEHGRPDVIITDPPRAGMHEDVCNMLLQAAPKKIVYVSCNPATQARDLKILSQKYEVVDIQPVDMFPHTTHVENVVSMILR</sequence>
<evidence type="ECO:0000256" key="3">
    <source>
        <dbReference type="ARBA" id="ARBA00022691"/>
    </source>
</evidence>
<dbReference type="Pfam" id="PF05958">
    <property type="entry name" value="tRNA_U5-meth_tr"/>
    <property type="match status" value="1"/>
</dbReference>
<accession>A0A401UCY6</accession>
<evidence type="ECO:0000313" key="7">
    <source>
        <dbReference type="EMBL" id="GCC52757.1"/>
    </source>
</evidence>
<dbReference type="PANTHER" id="PTHR11061:SF30">
    <property type="entry name" value="TRNA (URACIL(54)-C(5))-METHYLTRANSFERASE"/>
    <property type="match status" value="1"/>
</dbReference>
<feature type="domain" description="TRAM" evidence="6">
    <location>
        <begin position="1"/>
        <end position="60"/>
    </location>
</feature>
<evidence type="ECO:0000256" key="4">
    <source>
        <dbReference type="PROSITE-ProRule" id="PRU01024"/>
    </source>
</evidence>
<dbReference type="Gene3D" id="3.40.50.150">
    <property type="entry name" value="Vaccinia Virus protein VP39"/>
    <property type="match status" value="1"/>
</dbReference>
<evidence type="ECO:0000259" key="6">
    <source>
        <dbReference type="PROSITE" id="PS50926"/>
    </source>
</evidence>
<feature type="active site" description="Nucleophile" evidence="4">
    <location>
        <position position="439"/>
    </location>
</feature>
<feature type="binding site" evidence="4">
    <location>
        <position position="313"/>
    </location>
    <ligand>
        <name>S-adenosyl-L-methionine</name>
        <dbReference type="ChEBI" id="CHEBI:59789"/>
    </ligand>
</feature>
<keyword evidence="1 4" id="KW-0489">Methyltransferase</keyword>
<evidence type="ECO:0000256" key="1">
    <source>
        <dbReference type="ARBA" id="ARBA00022603"/>
    </source>
</evidence>
<evidence type="ECO:0000256" key="2">
    <source>
        <dbReference type="ARBA" id="ARBA00022679"/>
    </source>
</evidence>
<dbReference type="PROSITE" id="PS01230">
    <property type="entry name" value="TRMA_1"/>
    <property type="match status" value="1"/>
</dbReference>
<organism evidence="7 8">
    <name type="scientific">Chryseotalea sanaruensis</name>
    <dbReference type="NCBI Taxonomy" id="2482724"/>
    <lineage>
        <taxon>Bacteria</taxon>
        <taxon>Pseudomonadati</taxon>
        <taxon>Bacteroidota</taxon>
        <taxon>Cytophagia</taxon>
        <taxon>Cytophagales</taxon>
        <taxon>Chryseotaleaceae</taxon>
        <taxon>Chryseotalea</taxon>
    </lineage>
</organism>
<dbReference type="PANTHER" id="PTHR11061">
    <property type="entry name" value="RNA M5U METHYLTRANSFERASE"/>
    <property type="match status" value="1"/>
</dbReference>
<proteinExistence type="inferred from homology"/>
<dbReference type="CDD" id="cd02440">
    <property type="entry name" value="AdoMet_MTases"/>
    <property type="match status" value="1"/>
</dbReference>
<dbReference type="PROSITE" id="PS51687">
    <property type="entry name" value="SAM_MT_RNA_M5U"/>
    <property type="match status" value="1"/>
</dbReference>
<dbReference type="SUPFAM" id="SSF50249">
    <property type="entry name" value="Nucleic acid-binding proteins"/>
    <property type="match status" value="1"/>
</dbReference>
<feature type="binding site" evidence="4">
    <location>
        <position position="342"/>
    </location>
    <ligand>
        <name>S-adenosyl-L-methionine</name>
        <dbReference type="ChEBI" id="CHEBI:59789"/>
    </ligand>
</feature>
<comment type="similarity">
    <text evidence="4">Belongs to the class I-like SAM-binding methyltransferase superfamily. RNA M5U methyltransferase family.</text>
</comment>
<dbReference type="FunFam" id="3.40.50.150:FF:000009">
    <property type="entry name" value="23S rRNA (Uracil(1939)-C(5))-methyltransferase RlmD"/>
    <property type="match status" value="1"/>
</dbReference>
<dbReference type="NCBIfam" id="TIGR00479">
    <property type="entry name" value="rumA"/>
    <property type="match status" value="1"/>
</dbReference>
<dbReference type="OrthoDB" id="9804590at2"/>
<keyword evidence="8" id="KW-1185">Reference proteome</keyword>
<dbReference type="RefSeq" id="WP_127123405.1">
    <property type="nucleotide sequence ID" value="NZ_BHXQ01000005.1"/>
</dbReference>
<dbReference type="InterPro" id="IPR012340">
    <property type="entry name" value="NA-bd_OB-fold"/>
</dbReference>
<dbReference type="InterPro" id="IPR002792">
    <property type="entry name" value="TRAM_dom"/>
</dbReference>
<keyword evidence="3 4" id="KW-0949">S-adenosyl-L-methionine</keyword>
<keyword evidence="2 4" id="KW-0808">Transferase</keyword>
<comment type="caution">
    <text evidence="7">The sequence shown here is derived from an EMBL/GenBank/DDBJ whole genome shotgun (WGS) entry which is preliminary data.</text>
</comment>